<sequence length="121" mass="12092">MSYFARFTQGPTLRHAAAAWRAGVTQMHAARVAMAASQRLAGGPVFGAPPPAAPSPSAAFSSSPAMGSSFAASGLLGSSGGASTALEGSDGTGEGNSLGGASHNEAVIAGTRRCRKRRKRF</sequence>
<organism evidence="2 3">
    <name type="scientific">Chlamydomonas schloesseri</name>
    <dbReference type="NCBI Taxonomy" id="2026947"/>
    <lineage>
        <taxon>Eukaryota</taxon>
        <taxon>Viridiplantae</taxon>
        <taxon>Chlorophyta</taxon>
        <taxon>core chlorophytes</taxon>
        <taxon>Chlorophyceae</taxon>
        <taxon>CS clade</taxon>
        <taxon>Chlamydomonadales</taxon>
        <taxon>Chlamydomonadaceae</taxon>
        <taxon>Chlamydomonas</taxon>
    </lineage>
</organism>
<feature type="compositionally biased region" description="Basic residues" evidence="1">
    <location>
        <begin position="112"/>
        <end position="121"/>
    </location>
</feature>
<evidence type="ECO:0000256" key="1">
    <source>
        <dbReference type="SAM" id="MobiDB-lite"/>
    </source>
</evidence>
<feature type="compositionally biased region" description="Low complexity" evidence="1">
    <location>
        <begin position="79"/>
        <end position="89"/>
    </location>
</feature>
<evidence type="ECO:0000313" key="2">
    <source>
        <dbReference type="EMBL" id="KAG2454678.1"/>
    </source>
</evidence>
<dbReference type="AlphaFoldDB" id="A0A835WUS6"/>
<feature type="region of interest" description="Disordered" evidence="1">
    <location>
        <begin position="47"/>
        <end position="67"/>
    </location>
</feature>
<reference evidence="2" key="1">
    <citation type="journal article" date="2020" name="bioRxiv">
        <title>Comparative genomics of Chlamydomonas.</title>
        <authorList>
            <person name="Craig R.J."/>
            <person name="Hasan A.R."/>
            <person name="Ness R.W."/>
            <person name="Keightley P.D."/>
        </authorList>
    </citation>
    <scope>NUCLEOTIDE SEQUENCE</scope>
    <source>
        <strain evidence="2">CCAP 11/173</strain>
    </source>
</reference>
<dbReference type="OrthoDB" id="10602302at2759"/>
<dbReference type="EMBL" id="JAEHOD010000001">
    <property type="protein sequence ID" value="KAG2454678.1"/>
    <property type="molecule type" value="Genomic_DNA"/>
</dbReference>
<accession>A0A835WUS6</accession>
<dbReference type="Proteomes" id="UP000613740">
    <property type="component" value="Unassembled WGS sequence"/>
</dbReference>
<protein>
    <submittedName>
        <fullName evidence="2">Uncharacterized protein</fullName>
    </submittedName>
</protein>
<keyword evidence="3" id="KW-1185">Reference proteome</keyword>
<proteinExistence type="predicted"/>
<gene>
    <name evidence="2" type="ORF">HYH02_000517</name>
</gene>
<feature type="region of interest" description="Disordered" evidence="1">
    <location>
        <begin position="79"/>
        <end position="121"/>
    </location>
</feature>
<feature type="compositionally biased region" description="Low complexity" evidence="1">
    <location>
        <begin position="55"/>
        <end position="67"/>
    </location>
</feature>
<name>A0A835WUS6_9CHLO</name>
<evidence type="ECO:0000313" key="3">
    <source>
        <dbReference type="Proteomes" id="UP000613740"/>
    </source>
</evidence>
<comment type="caution">
    <text evidence="2">The sequence shown here is derived from an EMBL/GenBank/DDBJ whole genome shotgun (WGS) entry which is preliminary data.</text>
</comment>